<gene>
    <name evidence="1" type="ORF">FGO68_gene5513</name>
</gene>
<comment type="caution">
    <text evidence="1">The sequence shown here is derived from an EMBL/GenBank/DDBJ whole genome shotgun (WGS) entry which is preliminary data.</text>
</comment>
<evidence type="ECO:0000313" key="1">
    <source>
        <dbReference type="EMBL" id="TNV78630.1"/>
    </source>
</evidence>
<evidence type="ECO:0008006" key="3">
    <source>
        <dbReference type="Google" id="ProtNLM"/>
    </source>
</evidence>
<dbReference type="InterPro" id="IPR015915">
    <property type="entry name" value="Kelch-typ_b-propeller"/>
</dbReference>
<keyword evidence="2" id="KW-1185">Reference proteome</keyword>
<proteinExistence type="predicted"/>
<sequence length="405" mass="48098">MTSCYRNISKDFCQSSCFSIVLSYLGQIQSMKLQQLSSFFYQVQIPKGSRHTINVKYTKSRLHFFKNDYLLIFNMRNQTKEKRKIKNLSALWDFQSIEVYGQIYITGGFNPNIKNYLRSLYRIDESKWEMIPLEDMTFERDAHGITSWKDRYIIVSGSWHVDNSAATSEMYDIPNNYWITLPENNLIFPTPSMIVIKDRYLYKFGGTESVIEFEMIDLEQYLKYYYQSMKGSINFEDSFGWQIIKIKNEMGKFALITGSYLHYLNEDQLMVLGYYSNLNEQPFIFDVRQNEFKRFHVAQVMIDMYGSNDAVQFDENSILIRPFVNSDEPLENVKIYQYFLKEVIVEKEEQGLSMQEQQDQLQEEDLDSSMSNEESYRIEKGHIMEVLFTKTIWDDEELLIDLSLN</sequence>
<evidence type="ECO:0000313" key="2">
    <source>
        <dbReference type="Proteomes" id="UP000785679"/>
    </source>
</evidence>
<dbReference type="EMBL" id="RRYP01010074">
    <property type="protein sequence ID" value="TNV78630.1"/>
    <property type="molecule type" value="Genomic_DNA"/>
</dbReference>
<dbReference type="SUPFAM" id="SSF117281">
    <property type="entry name" value="Kelch motif"/>
    <property type="match status" value="1"/>
</dbReference>
<dbReference type="Gene3D" id="2.120.10.80">
    <property type="entry name" value="Kelch-type beta propeller"/>
    <property type="match status" value="1"/>
</dbReference>
<name>A0A8J8NQB2_HALGN</name>
<organism evidence="1 2">
    <name type="scientific">Halteria grandinella</name>
    <dbReference type="NCBI Taxonomy" id="5974"/>
    <lineage>
        <taxon>Eukaryota</taxon>
        <taxon>Sar</taxon>
        <taxon>Alveolata</taxon>
        <taxon>Ciliophora</taxon>
        <taxon>Intramacronucleata</taxon>
        <taxon>Spirotrichea</taxon>
        <taxon>Stichotrichia</taxon>
        <taxon>Sporadotrichida</taxon>
        <taxon>Halteriidae</taxon>
        <taxon>Halteria</taxon>
    </lineage>
</organism>
<protein>
    <recommendedName>
        <fullName evidence="3">Kelch motif family protein</fullName>
    </recommendedName>
</protein>
<dbReference type="AlphaFoldDB" id="A0A8J8NQB2"/>
<accession>A0A8J8NQB2</accession>
<dbReference type="Proteomes" id="UP000785679">
    <property type="component" value="Unassembled WGS sequence"/>
</dbReference>
<dbReference type="OrthoDB" id="1022638at2759"/>
<reference evidence="1" key="1">
    <citation type="submission" date="2019-06" db="EMBL/GenBank/DDBJ databases">
        <authorList>
            <person name="Zheng W."/>
        </authorList>
    </citation>
    <scope>NUCLEOTIDE SEQUENCE</scope>
    <source>
        <strain evidence="1">QDHG01</strain>
    </source>
</reference>
<dbReference type="Pfam" id="PF01344">
    <property type="entry name" value="Kelch_1"/>
    <property type="match status" value="1"/>
</dbReference>
<dbReference type="InterPro" id="IPR006652">
    <property type="entry name" value="Kelch_1"/>
</dbReference>